<dbReference type="AlphaFoldDB" id="W6K0P4"/>
<proteinExistence type="predicted"/>
<feature type="region of interest" description="Disordered" evidence="1">
    <location>
        <begin position="36"/>
        <end position="83"/>
    </location>
</feature>
<sequence length="83" mass="8780">MLRVLIGQDDFMVRSVHADFVNEVEGFEVAGTAANWDRSSDAGRGPGAGSAAARRAPAGHDGCGRALRTAQPTQPGRRHHGDR</sequence>
<dbReference type="Proteomes" id="UP000035763">
    <property type="component" value="Unassembled WGS sequence"/>
</dbReference>
<evidence type="ECO:0000313" key="2">
    <source>
        <dbReference type="EMBL" id="CCH75438.1"/>
    </source>
</evidence>
<reference evidence="2 3" key="1">
    <citation type="journal article" date="2013" name="ISME J.">
        <title>A metabolic model for members of the genus Tetrasphaera involved in enhanced biological phosphorus removal.</title>
        <authorList>
            <person name="Kristiansen R."/>
            <person name="Nguyen H.T.T."/>
            <person name="Saunders A.M."/>
            <person name="Nielsen J.L."/>
            <person name="Wimmer R."/>
            <person name="Le V.Q."/>
            <person name="McIlroy S.J."/>
            <person name="Petrovski S."/>
            <person name="Seviour R.J."/>
            <person name="Calteau A."/>
            <person name="Nielsen K.L."/>
            <person name="Nielsen P.H."/>
        </authorList>
    </citation>
    <scope>NUCLEOTIDE SEQUENCE [LARGE SCALE GENOMIC DNA]</scope>
    <source>
        <strain evidence="2 3">Ben110</strain>
    </source>
</reference>
<evidence type="ECO:0000256" key="1">
    <source>
        <dbReference type="SAM" id="MobiDB-lite"/>
    </source>
</evidence>
<dbReference type="STRING" id="1193182.BN11_70016"/>
<gene>
    <name evidence="2" type="ORF">BN11_70016</name>
</gene>
<evidence type="ECO:0000313" key="3">
    <source>
        <dbReference type="Proteomes" id="UP000035763"/>
    </source>
</evidence>
<comment type="caution">
    <text evidence="2">The sequence shown here is derived from an EMBL/GenBank/DDBJ whole genome shotgun (WGS) entry which is preliminary data.</text>
</comment>
<name>W6K0P4_9MICO</name>
<dbReference type="EMBL" id="CAJA01000496">
    <property type="protein sequence ID" value="CCH75438.1"/>
    <property type="molecule type" value="Genomic_DNA"/>
</dbReference>
<organism evidence="2 3">
    <name type="scientific">Nostocoides australiense Ben110</name>
    <dbReference type="NCBI Taxonomy" id="1193182"/>
    <lineage>
        <taxon>Bacteria</taxon>
        <taxon>Bacillati</taxon>
        <taxon>Actinomycetota</taxon>
        <taxon>Actinomycetes</taxon>
        <taxon>Micrococcales</taxon>
        <taxon>Intrasporangiaceae</taxon>
        <taxon>Nostocoides</taxon>
    </lineage>
</organism>
<accession>W6K0P4</accession>
<keyword evidence="3" id="KW-1185">Reference proteome</keyword>
<protein>
    <submittedName>
        <fullName evidence="2">Uncharacterized protein</fullName>
    </submittedName>
</protein>